<dbReference type="OrthoDB" id="5984730at2759"/>
<gene>
    <name evidence="2" type="ORF">OS493_029935</name>
</gene>
<evidence type="ECO:0000313" key="2">
    <source>
        <dbReference type="EMBL" id="KAJ7389603.1"/>
    </source>
</evidence>
<dbReference type="AlphaFoldDB" id="A0A9W9ZYV2"/>
<evidence type="ECO:0000256" key="1">
    <source>
        <dbReference type="SAM" id="MobiDB-lite"/>
    </source>
</evidence>
<dbReference type="Proteomes" id="UP001163046">
    <property type="component" value="Unassembled WGS sequence"/>
</dbReference>
<feature type="compositionally biased region" description="Acidic residues" evidence="1">
    <location>
        <begin position="92"/>
        <end position="105"/>
    </location>
</feature>
<name>A0A9W9ZYV2_9CNID</name>
<keyword evidence="3" id="KW-1185">Reference proteome</keyword>
<comment type="caution">
    <text evidence="2">The sequence shown here is derived from an EMBL/GenBank/DDBJ whole genome shotgun (WGS) entry which is preliminary data.</text>
</comment>
<dbReference type="EMBL" id="MU825427">
    <property type="protein sequence ID" value="KAJ7389603.1"/>
    <property type="molecule type" value="Genomic_DNA"/>
</dbReference>
<evidence type="ECO:0000313" key="3">
    <source>
        <dbReference type="Proteomes" id="UP001163046"/>
    </source>
</evidence>
<organism evidence="2 3">
    <name type="scientific">Desmophyllum pertusum</name>
    <dbReference type="NCBI Taxonomy" id="174260"/>
    <lineage>
        <taxon>Eukaryota</taxon>
        <taxon>Metazoa</taxon>
        <taxon>Cnidaria</taxon>
        <taxon>Anthozoa</taxon>
        <taxon>Hexacorallia</taxon>
        <taxon>Scleractinia</taxon>
        <taxon>Caryophylliina</taxon>
        <taxon>Caryophylliidae</taxon>
        <taxon>Desmophyllum</taxon>
    </lineage>
</organism>
<reference evidence="2" key="1">
    <citation type="submission" date="2023-01" db="EMBL/GenBank/DDBJ databases">
        <title>Genome assembly of the deep-sea coral Lophelia pertusa.</title>
        <authorList>
            <person name="Herrera S."/>
            <person name="Cordes E."/>
        </authorList>
    </citation>
    <scope>NUCLEOTIDE SEQUENCE</scope>
    <source>
        <strain evidence="2">USNM1676648</strain>
        <tissue evidence="2">Polyp</tissue>
    </source>
</reference>
<proteinExistence type="predicted"/>
<accession>A0A9W9ZYV2</accession>
<sequence length="142" mass="15516">MLQVTKPCRQLNSEAIKSAALCYLTPVISGRCSIINAKCVCNVKNKVLPKAWSSICKKRDACDSAISGIPNVAFYFSAISTQEKKKGSIHEESDDQSDVTDEELDSSQVPSSTTQQWLDGNLTSVKQIPLSCNFLLGRLNDT</sequence>
<feature type="region of interest" description="Disordered" evidence="1">
    <location>
        <begin position="85"/>
        <end position="114"/>
    </location>
</feature>
<protein>
    <submittedName>
        <fullName evidence="2">Uncharacterized protein</fullName>
    </submittedName>
</protein>